<dbReference type="PANTHER" id="PTHR45890">
    <property type="entry name" value="AARF DOMAIN CONTAINING KINASE 2 (PREDICTED)"/>
    <property type="match status" value="1"/>
</dbReference>
<comment type="similarity">
    <text evidence="1">Belongs to the protein kinase superfamily. ADCK protein kinase family.</text>
</comment>
<dbReference type="OrthoDB" id="1290869at2759"/>
<proteinExistence type="inferred from homology"/>
<evidence type="ECO:0000259" key="2">
    <source>
        <dbReference type="Pfam" id="PF03109"/>
    </source>
</evidence>
<accession>A0A150FXJ3</accession>
<name>A0A150FXJ3_GONPE</name>
<evidence type="ECO:0000256" key="1">
    <source>
        <dbReference type="ARBA" id="ARBA00009670"/>
    </source>
</evidence>
<feature type="domain" description="ABC1 atypical kinase-like" evidence="2">
    <location>
        <begin position="128"/>
        <end position="401"/>
    </location>
</feature>
<dbReference type="InterPro" id="IPR044095">
    <property type="entry name" value="ADCK2_dom"/>
</dbReference>
<dbReference type="InterPro" id="IPR004147">
    <property type="entry name" value="ABC1_dom"/>
</dbReference>
<comment type="caution">
    <text evidence="3">The sequence shown here is derived from an EMBL/GenBank/DDBJ whole genome shotgun (WGS) entry which is preliminary data.</text>
</comment>
<reference evidence="4" key="1">
    <citation type="journal article" date="2016" name="Nat. Commun.">
        <title>The Gonium pectorale genome demonstrates co-option of cell cycle regulation during the evolution of multicellularity.</title>
        <authorList>
            <person name="Hanschen E.R."/>
            <person name="Marriage T.N."/>
            <person name="Ferris P.J."/>
            <person name="Hamaji T."/>
            <person name="Toyoda A."/>
            <person name="Fujiyama A."/>
            <person name="Neme R."/>
            <person name="Noguchi H."/>
            <person name="Minakuchi Y."/>
            <person name="Suzuki M."/>
            <person name="Kawai-Toyooka H."/>
            <person name="Smith D.R."/>
            <person name="Sparks H."/>
            <person name="Anderson J."/>
            <person name="Bakaric R."/>
            <person name="Luria V."/>
            <person name="Karger A."/>
            <person name="Kirschner M.W."/>
            <person name="Durand P.M."/>
            <person name="Michod R.E."/>
            <person name="Nozaki H."/>
            <person name="Olson B.J."/>
        </authorList>
    </citation>
    <scope>NUCLEOTIDE SEQUENCE [LARGE SCALE GENOMIC DNA]</scope>
    <source>
        <strain evidence="4">NIES-2863</strain>
    </source>
</reference>
<organism evidence="3 4">
    <name type="scientific">Gonium pectorale</name>
    <name type="common">Green alga</name>
    <dbReference type="NCBI Taxonomy" id="33097"/>
    <lineage>
        <taxon>Eukaryota</taxon>
        <taxon>Viridiplantae</taxon>
        <taxon>Chlorophyta</taxon>
        <taxon>core chlorophytes</taxon>
        <taxon>Chlorophyceae</taxon>
        <taxon>CS clade</taxon>
        <taxon>Chlamydomonadales</taxon>
        <taxon>Volvocaceae</taxon>
        <taxon>Gonium</taxon>
    </lineage>
</organism>
<dbReference type="InterPro" id="IPR052402">
    <property type="entry name" value="ADCK_kinase"/>
</dbReference>
<dbReference type="CDD" id="cd13971">
    <property type="entry name" value="ADCK2-like"/>
    <property type="match status" value="1"/>
</dbReference>
<dbReference type="SUPFAM" id="SSF56112">
    <property type="entry name" value="Protein kinase-like (PK-like)"/>
    <property type="match status" value="1"/>
</dbReference>
<dbReference type="PANTHER" id="PTHR45890:SF1">
    <property type="entry name" value="AARF DOMAIN CONTAINING KINASE 2"/>
    <property type="match status" value="1"/>
</dbReference>
<sequence length="520" mass="56670">MRLWGITPAGSRCHTARDTLSSSASASPAPLDFLSQLLTQLGLASLASALLHEALLAARATYLVLLFLPALLTAPLAGLLGPDGRERWLSLVQWTLEHAGPAFIKWGQWASTRADLFPEDLCARLERLQTSAPGHSAAYTLAAVERAFGCPISELFEDFEEEPLASGSIAQVHRAALSDRGAALVGCGAVAGGRVAVKVRHPGVSELMHRDFVLMQRGAALASRLPGLAALRLEESIRQFGGPLQEQLDLAVEASHLSRFNDNFRAWGNVRFPVPLYPLVGSDVLVESYEEGDLISRYVRSPHRHNTMLAQTGVDVFLSMMLRDNFIHADLHPGNIVVKPPEPPSPLLARAAAWLPARVASWLLDRQPQVVLLDTGMIVTLSEADRNALLGFFRAVTRMDGRWLASEILNMSVDGCKDAEAFAAELHGVFATMDREYMRLHSQDVIRDVIDRMRRHGVTLRSSVSTVVVTSLVLEGWSSRLDPELRVLERMRGMLGGEGWGERVGAGVDRLLGAGALMEA</sequence>
<dbReference type="STRING" id="33097.A0A150FXJ3"/>
<dbReference type="Pfam" id="PF03109">
    <property type="entry name" value="ABC1"/>
    <property type="match status" value="1"/>
</dbReference>
<evidence type="ECO:0000313" key="4">
    <source>
        <dbReference type="Proteomes" id="UP000075714"/>
    </source>
</evidence>
<evidence type="ECO:0000313" key="3">
    <source>
        <dbReference type="EMBL" id="KXZ42332.1"/>
    </source>
</evidence>
<protein>
    <recommendedName>
        <fullName evidence="2">ABC1 atypical kinase-like domain-containing protein</fullName>
    </recommendedName>
</protein>
<dbReference type="InterPro" id="IPR011009">
    <property type="entry name" value="Kinase-like_dom_sf"/>
</dbReference>
<gene>
    <name evidence="3" type="ORF">GPECTOR_160g114</name>
</gene>
<dbReference type="Proteomes" id="UP000075714">
    <property type="component" value="Unassembled WGS sequence"/>
</dbReference>
<dbReference type="EMBL" id="LSYV01000160">
    <property type="protein sequence ID" value="KXZ42332.1"/>
    <property type="molecule type" value="Genomic_DNA"/>
</dbReference>
<dbReference type="AlphaFoldDB" id="A0A150FXJ3"/>
<keyword evidence="4" id="KW-1185">Reference proteome</keyword>